<feature type="domain" description="NACHT" evidence="2">
    <location>
        <begin position="118"/>
        <end position="214"/>
    </location>
</feature>
<name>A0ABN3VHI8_9PSEU</name>
<dbReference type="EMBL" id="BAAAUX010000019">
    <property type="protein sequence ID" value="GAA2805847.1"/>
    <property type="molecule type" value="Genomic_DNA"/>
</dbReference>
<sequence>MAKGDEIRNELTGPGGRSVLQIGKVHGDLVWQQPPAPQSADESLREAVWRLARAVRDASTGVVQKWGISGSGALSVQWCTADDDLVDHWENIHDSNEPVPLEGHFTAVRETYQAVRSKRLVIVGQAGAGKTVLAHRLILDLLDTDGVTGPVPALFSLSGWNPDSTDLQPWLIQQLLRDFGFLHDKNPVTGETQAEVLVKEKLILPVLDGFDEISHQHHRAAISKISNIDYPLVVTSRPDEYREAAHAVKAVGRAAAIELQAVAREEAHRFLRLSASKSRSREWDAVFDRLNTQPDQTASQNLTRVLTTPLMVMLARTVYNDTPDHDPHDLLDIQRFPIATAVEDHLLDAYLDTVYARSDAGQRSARDPNWDPDRARHWLGYLATHLTQRDTHDLTWWYLPATLHRRTRILVTAAVSGLAAGLCIGLAAGLKMGLVSGLTMGLVFGLGFEVVFYRWLAERGPERLRLGPRWRDREPRSWLSHHKKSRSEFTSGLVLVIVIGVAFGLIFELAVGLMVGFAMVIVLALGDSYDPHATAPWTLLSRDRAVALVRTTTTIVLGFGLSYAGTKLPYGIAFGFLLGMWGLASSSWGSWLMFARLWLPLTGRLPWRPKRFLEDANARGVLRTTGAVYQFRHTRLRDYLADHHRS</sequence>
<feature type="transmembrane region" description="Helical" evidence="1">
    <location>
        <begin position="576"/>
        <end position="599"/>
    </location>
</feature>
<feature type="transmembrane region" description="Helical" evidence="1">
    <location>
        <begin position="492"/>
        <end position="525"/>
    </location>
</feature>
<gene>
    <name evidence="3" type="ORF">GCM10010470_46370</name>
</gene>
<evidence type="ECO:0000313" key="4">
    <source>
        <dbReference type="Proteomes" id="UP001500979"/>
    </source>
</evidence>
<accession>A0ABN3VHI8</accession>
<organism evidence="3 4">
    <name type="scientific">Saccharopolyspora taberi</name>
    <dbReference type="NCBI Taxonomy" id="60895"/>
    <lineage>
        <taxon>Bacteria</taxon>
        <taxon>Bacillati</taxon>
        <taxon>Actinomycetota</taxon>
        <taxon>Actinomycetes</taxon>
        <taxon>Pseudonocardiales</taxon>
        <taxon>Pseudonocardiaceae</taxon>
        <taxon>Saccharopolyspora</taxon>
    </lineage>
</organism>
<comment type="caution">
    <text evidence="3">The sequence shown here is derived from an EMBL/GenBank/DDBJ whole genome shotgun (WGS) entry which is preliminary data.</text>
</comment>
<feature type="transmembrane region" description="Helical" evidence="1">
    <location>
        <begin position="545"/>
        <end position="564"/>
    </location>
</feature>
<feature type="transmembrane region" description="Helical" evidence="1">
    <location>
        <begin position="409"/>
        <end position="428"/>
    </location>
</feature>
<dbReference type="Pfam" id="PF05729">
    <property type="entry name" value="NACHT"/>
    <property type="match status" value="1"/>
</dbReference>
<reference evidence="3 4" key="1">
    <citation type="journal article" date="2019" name="Int. J. Syst. Evol. Microbiol.">
        <title>The Global Catalogue of Microorganisms (GCM) 10K type strain sequencing project: providing services to taxonomists for standard genome sequencing and annotation.</title>
        <authorList>
            <consortium name="The Broad Institute Genomics Platform"/>
            <consortium name="The Broad Institute Genome Sequencing Center for Infectious Disease"/>
            <person name="Wu L."/>
            <person name="Ma J."/>
        </authorList>
    </citation>
    <scope>NUCLEOTIDE SEQUENCE [LARGE SCALE GENOMIC DNA]</scope>
    <source>
        <strain evidence="3 4">JCM 9383</strain>
    </source>
</reference>
<dbReference type="PROSITE" id="PS50837">
    <property type="entry name" value="NACHT"/>
    <property type="match status" value="1"/>
</dbReference>
<dbReference type="InterPro" id="IPR027417">
    <property type="entry name" value="P-loop_NTPase"/>
</dbReference>
<evidence type="ECO:0000256" key="1">
    <source>
        <dbReference type="SAM" id="Phobius"/>
    </source>
</evidence>
<dbReference type="Proteomes" id="UP001500979">
    <property type="component" value="Unassembled WGS sequence"/>
</dbReference>
<dbReference type="SUPFAM" id="SSF52540">
    <property type="entry name" value="P-loop containing nucleoside triphosphate hydrolases"/>
    <property type="match status" value="1"/>
</dbReference>
<keyword evidence="1" id="KW-0812">Transmembrane</keyword>
<protein>
    <submittedName>
        <fullName evidence="3">NACHT domain-containing protein</fullName>
    </submittedName>
</protein>
<dbReference type="RefSeq" id="WP_344683016.1">
    <property type="nucleotide sequence ID" value="NZ_BAAAUX010000019.1"/>
</dbReference>
<keyword evidence="1" id="KW-0472">Membrane</keyword>
<keyword evidence="1" id="KW-1133">Transmembrane helix</keyword>
<dbReference type="InterPro" id="IPR007111">
    <property type="entry name" value="NACHT_NTPase"/>
</dbReference>
<evidence type="ECO:0000259" key="2">
    <source>
        <dbReference type="PROSITE" id="PS50837"/>
    </source>
</evidence>
<keyword evidence="4" id="KW-1185">Reference proteome</keyword>
<feature type="transmembrane region" description="Helical" evidence="1">
    <location>
        <begin position="434"/>
        <end position="456"/>
    </location>
</feature>
<proteinExistence type="predicted"/>
<evidence type="ECO:0000313" key="3">
    <source>
        <dbReference type="EMBL" id="GAA2805847.1"/>
    </source>
</evidence>
<dbReference type="Gene3D" id="3.40.50.300">
    <property type="entry name" value="P-loop containing nucleotide triphosphate hydrolases"/>
    <property type="match status" value="1"/>
</dbReference>